<gene>
    <name evidence="3" type="ORF">B0A50_00445</name>
</gene>
<protein>
    <recommendedName>
        <fullName evidence="2">Mannosylglycerate hydrolase MGH1-like glycoside hydrolase domain-containing protein</fullName>
    </recommendedName>
</protein>
<proteinExistence type="predicted"/>
<feature type="signal peptide" evidence="1">
    <location>
        <begin position="1"/>
        <end position="21"/>
    </location>
</feature>
<keyword evidence="4" id="KW-1185">Reference proteome</keyword>
<evidence type="ECO:0000256" key="1">
    <source>
        <dbReference type="SAM" id="SignalP"/>
    </source>
</evidence>
<dbReference type="Proteomes" id="UP000308549">
    <property type="component" value="Unassembled WGS sequence"/>
</dbReference>
<dbReference type="InterPro" id="IPR008928">
    <property type="entry name" value="6-hairpin_glycosidase_sf"/>
</dbReference>
<dbReference type="Pfam" id="PF22422">
    <property type="entry name" value="MGH1-like_GH"/>
    <property type="match status" value="1"/>
</dbReference>
<evidence type="ECO:0000313" key="3">
    <source>
        <dbReference type="EMBL" id="TKA33609.1"/>
    </source>
</evidence>
<organism evidence="3 4">
    <name type="scientific">Salinomyces thailandicus</name>
    <dbReference type="NCBI Taxonomy" id="706561"/>
    <lineage>
        <taxon>Eukaryota</taxon>
        <taxon>Fungi</taxon>
        <taxon>Dikarya</taxon>
        <taxon>Ascomycota</taxon>
        <taxon>Pezizomycotina</taxon>
        <taxon>Dothideomycetes</taxon>
        <taxon>Dothideomycetidae</taxon>
        <taxon>Mycosphaerellales</taxon>
        <taxon>Teratosphaeriaceae</taxon>
        <taxon>Salinomyces</taxon>
    </lineage>
</organism>
<name>A0A4V5N7S2_9PEZI</name>
<dbReference type="OrthoDB" id="5382128at2759"/>
<dbReference type="EMBL" id="NAJL01000002">
    <property type="protein sequence ID" value="TKA33609.1"/>
    <property type="molecule type" value="Genomic_DNA"/>
</dbReference>
<dbReference type="Gene3D" id="1.50.10.10">
    <property type="match status" value="1"/>
</dbReference>
<feature type="domain" description="Mannosylglycerate hydrolase MGH1-like glycoside hydrolase" evidence="2">
    <location>
        <begin position="107"/>
        <end position="435"/>
    </location>
</feature>
<dbReference type="AlphaFoldDB" id="A0A4V5N7S2"/>
<comment type="caution">
    <text evidence="3">The sequence shown here is derived from an EMBL/GenBank/DDBJ whole genome shotgun (WGS) entry which is preliminary data.</text>
</comment>
<dbReference type="GO" id="GO:0003824">
    <property type="term" value="F:catalytic activity"/>
    <property type="evidence" value="ECO:0007669"/>
    <property type="project" value="UniProtKB-ARBA"/>
</dbReference>
<keyword evidence="1" id="KW-0732">Signal</keyword>
<feature type="chain" id="PRO_5020323098" description="Mannosylglycerate hydrolase MGH1-like glycoside hydrolase domain-containing protein" evidence="1">
    <location>
        <begin position="22"/>
        <end position="815"/>
    </location>
</feature>
<reference evidence="3 4" key="1">
    <citation type="submission" date="2017-03" db="EMBL/GenBank/DDBJ databases">
        <title>Genomes of endolithic fungi from Antarctica.</title>
        <authorList>
            <person name="Coleine C."/>
            <person name="Masonjones S."/>
            <person name="Stajich J.E."/>
        </authorList>
    </citation>
    <scope>NUCLEOTIDE SEQUENCE [LARGE SCALE GENOMIC DNA]</scope>
    <source>
        <strain evidence="3 4">CCFEE 6315</strain>
    </source>
</reference>
<dbReference type="InterPro" id="IPR012341">
    <property type="entry name" value="6hp_glycosidase-like_sf"/>
</dbReference>
<accession>A0A4V5N7S2</accession>
<dbReference type="GO" id="GO:0005975">
    <property type="term" value="P:carbohydrate metabolic process"/>
    <property type="evidence" value="ECO:0007669"/>
    <property type="project" value="InterPro"/>
</dbReference>
<dbReference type="Gene3D" id="2.60.120.260">
    <property type="entry name" value="Galactose-binding domain-like"/>
    <property type="match status" value="2"/>
</dbReference>
<evidence type="ECO:0000313" key="4">
    <source>
        <dbReference type="Proteomes" id="UP000308549"/>
    </source>
</evidence>
<dbReference type="InterPro" id="IPR054491">
    <property type="entry name" value="MGH1-like_GH"/>
</dbReference>
<dbReference type="SUPFAM" id="SSF48208">
    <property type="entry name" value="Six-hairpin glycosidases"/>
    <property type="match status" value="1"/>
</dbReference>
<sequence>MMKCLYAPTLLIAASLGLSSAQAPPNASINATGTSFLDHDSLVSPYWGQSWLKDNIPFIDIPDRVIQDVYYYRFTALMRHLYYTTQGTGYIITEFIQPVGYAQAFGSIDAAAGHQIEEAQWLRDSSYAHDYIQLYTRGPGNSSQYTQWILEAAASTANITGDFGFLQSQLPGMLRMWHEWDYTFDSNVGLYYFTPVWDAQEYALPGYVATNGTHNLLEHDGPDTYRPSHNAYMVANARAIASTASMMGNETLAAEYSGYAQSIEEAMFRHLWEPTKQFFMDAIRPDNMNESVMPLQGREEVGFYPFRFGIGLESNYSSPAMESLFDEDGFLTTYGPTTLEQRNEYYTERKPPFGCCFWQGQSWPFSTAHTLKALAEVVRSRASSRITVAQYYQYLSIYAKTQHKNGVPYVAEEHSPVEDFWTQDAFNHSEHYAHSTYTNNVISDLLGFRARADNMVEVRPLIPANWTYFALENVPYHGHLVTVLYDQSGLGLQIFCDGQRIYAGNGTTAMAKLPNNARTSSYTDPAPIPPKVNIAANPLGGQGTVFASATYSSEGDSPYKAIDGVLFYDHEPDNRWSNYMQPGEKNASLTIQLPRKHNLTGVVLDIYVDANRDPPGAIACPISIEIADYRYPGNAPVAYIFDFLPQCIPNDKNVIMFDDVWETDAIAINFERQRDYYVGVAEVQLWVPANTGPFYYAVDALPMQSTNLTYDAASTATSTGSVLAPYDNSSVIAFSGVYSPHGGEYVMSVGFRNNGSEAVSMGVEINQMGAGNVTLQAGSGYETVDLSSQLWRGTNFVTLYGGGDGVYVEGLTFQS</sequence>
<evidence type="ECO:0000259" key="2">
    <source>
        <dbReference type="Pfam" id="PF22422"/>
    </source>
</evidence>